<dbReference type="EMBL" id="CP046956">
    <property type="protein sequence ID" value="QTN00732.1"/>
    <property type="molecule type" value="Genomic_DNA"/>
</dbReference>
<keyword evidence="3" id="KW-1185">Reference proteome</keyword>
<evidence type="ECO:0000313" key="2">
    <source>
        <dbReference type="EMBL" id="QTN00732.1"/>
    </source>
</evidence>
<organism evidence="2 3">
    <name type="scientific">Sediminibacillus dalangtanensis</name>
    <dbReference type="NCBI Taxonomy" id="2729421"/>
    <lineage>
        <taxon>Bacteria</taxon>
        <taxon>Bacillati</taxon>
        <taxon>Bacillota</taxon>
        <taxon>Bacilli</taxon>
        <taxon>Bacillales</taxon>
        <taxon>Bacillaceae</taxon>
        <taxon>Sediminibacillus</taxon>
    </lineage>
</organism>
<name>A0ABX7VUU9_9BACI</name>
<dbReference type="RefSeq" id="WP_209365869.1">
    <property type="nucleotide sequence ID" value="NZ_CP046956.1"/>
</dbReference>
<evidence type="ECO:0000256" key="1">
    <source>
        <dbReference type="SAM" id="Phobius"/>
    </source>
</evidence>
<dbReference type="Proteomes" id="UP000665043">
    <property type="component" value="Chromosome"/>
</dbReference>
<proteinExistence type="predicted"/>
<feature type="transmembrane region" description="Helical" evidence="1">
    <location>
        <begin position="6"/>
        <end position="21"/>
    </location>
</feature>
<sequence>MLTDILWILFLVVITGIMVFKRKKKRERYLSDKKEVEIAFEREKSRKGVPPMGGGDGF</sequence>
<keyword evidence="1" id="KW-0472">Membrane</keyword>
<protein>
    <recommendedName>
        <fullName evidence="4">LPXTG-motif cell wall anchor domain-containing protein</fullName>
    </recommendedName>
</protein>
<evidence type="ECO:0008006" key="4">
    <source>
        <dbReference type="Google" id="ProtNLM"/>
    </source>
</evidence>
<reference evidence="2 3" key="1">
    <citation type="submission" date="2019-12" db="EMBL/GenBank/DDBJ databases">
        <title>The whole genome sequencing of a strain isolated from a Mars analog, Dalangtan Playa.</title>
        <authorList>
            <person name="Huang T."/>
        </authorList>
    </citation>
    <scope>NUCLEOTIDE SEQUENCE [LARGE SCALE GENOMIC DNA]</scope>
    <source>
        <strain evidence="2 3">DP4-553-S</strain>
    </source>
</reference>
<evidence type="ECO:0000313" key="3">
    <source>
        <dbReference type="Proteomes" id="UP000665043"/>
    </source>
</evidence>
<keyword evidence="1" id="KW-1133">Transmembrane helix</keyword>
<keyword evidence="1" id="KW-0812">Transmembrane</keyword>
<gene>
    <name evidence="2" type="ORF">ERJ70_16445</name>
</gene>
<accession>A0ABX7VUU9</accession>